<feature type="DNA-binding region" description="HMG box" evidence="4">
    <location>
        <begin position="161"/>
        <end position="229"/>
    </location>
</feature>
<accession>A0AB34KP08</accession>
<dbReference type="GO" id="GO:0001228">
    <property type="term" value="F:DNA-binding transcription activator activity, RNA polymerase II-specific"/>
    <property type="evidence" value="ECO:0007669"/>
    <property type="project" value="TreeGrafter"/>
</dbReference>
<feature type="region of interest" description="Disordered" evidence="5">
    <location>
        <begin position="266"/>
        <end position="295"/>
    </location>
</feature>
<reference evidence="7 8" key="1">
    <citation type="journal article" date="2020" name="Microbiol. Resour. Announc.">
        <title>Draft Genome Sequence of a Cladosporium Species Isolated from the Mesophotic Ascidian Didemnum maculosum.</title>
        <authorList>
            <person name="Gioti A."/>
            <person name="Siaperas R."/>
            <person name="Nikolaivits E."/>
            <person name="Le Goff G."/>
            <person name="Ouazzani J."/>
            <person name="Kotoulas G."/>
            <person name="Topakas E."/>
        </authorList>
    </citation>
    <scope>NUCLEOTIDE SEQUENCE [LARGE SCALE GENOMIC DNA]</scope>
    <source>
        <strain evidence="7 8">TM138-S3</strain>
    </source>
</reference>
<evidence type="ECO:0000313" key="8">
    <source>
        <dbReference type="Proteomes" id="UP000803884"/>
    </source>
</evidence>
<evidence type="ECO:0000256" key="2">
    <source>
        <dbReference type="ARBA" id="ARBA00023125"/>
    </source>
</evidence>
<feature type="compositionally biased region" description="Pro residues" evidence="5">
    <location>
        <begin position="14"/>
        <end position="35"/>
    </location>
</feature>
<feature type="domain" description="HMG box" evidence="6">
    <location>
        <begin position="161"/>
        <end position="229"/>
    </location>
</feature>
<feature type="region of interest" description="Disordered" evidence="5">
    <location>
        <begin position="412"/>
        <end position="462"/>
    </location>
</feature>
<name>A0AB34KP08_9PEZI</name>
<feature type="compositionally biased region" description="Polar residues" evidence="5">
    <location>
        <begin position="582"/>
        <end position="595"/>
    </location>
</feature>
<evidence type="ECO:0000256" key="4">
    <source>
        <dbReference type="PROSITE-ProRule" id="PRU00267"/>
    </source>
</evidence>
<dbReference type="PROSITE" id="PS50118">
    <property type="entry name" value="HMG_BOX_2"/>
    <property type="match status" value="1"/>
</dbReference>
<evidence type="ECO:0000256" key="3">
    <source>
        <dbReference type="ARBA" id="ARBA00023163"/>
    </source>
</evidence>
<keyword evidence="8" id="KW-1185">Reference proteome</keyword>
<feature type="compositionally biased region" description="Low complexity" evidence="5">
    <location>
        <begin position="612"/>
        <end position="621"/>
    </location>
</feature>
<dbReference type="PANTHER" id="PTHR10270:SF320">
    <property type="entry name" value="BOX TRANSCRIPTIONAL REGULATOR, PUTATIVE (AFU_ORTHOLOGUE AFUA_4G10820)-RELATED"/>
    <property type="match status" value="1"/>
</dbReference>
<dbReference type="Pfam" id="PF00505">
    <property type="entry name" value="HMG_box"/>
    <property type="match status" value="1"/>
</dbReference>
<dbReference type="GO" id="GO:0005634">
    <property type="term" value="C:nucleus"/>
    <property type="evidence" value="ECO:0007669"/>
    <property type="project" value="UniProtKB-UniRule"/>
</dbReference>
<dbReference type="FunFam" id="1.10.30.10:FF:000041">
    <property type="entry name" value="HMG box family protein"/>
    <property type="match status" value="1"/>
</dbReference>
<dbReference type="SMART" id="SM00398">
    <property type="entry name" value="HMG"/>
    <property type="match status" value="1"/>
</dbReference>
<feature type="compositionally biased region" description="Polar residues" evidence="5">
    <location>
        <begin position="450"/>
        <end position="462"/>
    </location>
</feature>
<dbReference type="GO" id="GO:0030154">
    <property type="term" value="P:cell differentiation"/>
    <property type="evidence" value="ECO:0007669"/>
    <property type="project" value="TreeGrafter"/>
</dbReference>
<dbReference type="AlphaFoldDB" id="A0AB34KP08"/>
<evidence type="ECO:0000259" key="6">
    <source>
        <dbReference type="PROSITE" id="PS50118"/>
    </source>
</evidence>
<keyword evidence="2 4" id="KW-0238">DNA-binding</keyword>
<feature type="region of interest" description="Disordered" evidence="5">
    <location>
        <begin position="582"/>
        <end position="626"/>
    </location>
</feature>
<feature type="compositionally biased region" description="Polar residues" evidence="5">
    <location>
        <begin position="58"/>
        <end position="99"/>
    </location>
</feature>
<evidence type="ECO:0000256" key="1">
    <source>
        <dbReference type="ARBA" id="ARBA00023015"/>
    </source>
</evidence>
<dbReference type="PANTHER" id="PTHR10270">
    <property type="entry name" value="SOX TRANSCRIPTION FACTOR"/>
    <property type="match status" value="1"/>
</dbReference>
<dbReference type="InterPro" id="IPR036910">
    <property type="entry name" value="HMG_box_dom_sf"/>
</dbReference>
<feature type="compositionally biased region" description="Polar residues" evidence="5">
    <location>
        <begin position="142"/>
        <end position="151"/>
    </location>
</feature>
<dbReference type="RefSeq" id="XP_069228064.1">
    <property type="nucleotide sequence ID" value="XM_069374740.1"/>
</dbReference>
<gene>
    <name evidence="7" type="ORF">WHR41_06135</name>
</gene>
<keyword evidence="1" id="KW-0805">Transcription regulation</keyword>
<dbReference type="Proteomes" id="UP000803884">
    <property type="component" value="Unassembled WGS sequence"/>
</dbReference>
<dbReference type="CDD" id="cd01389">
    <property type="entry name" value="HMG-box_ROX1-like"/>
    <property type="match status" value="1"/>
</dbReference>
<dbReference type="GO" id="GO:0000978">
    <property type="term" value="F:RNA polymerase II cis-regulatory region sequence-specific DNA binding"/>
    <property type="evidence" value="ECO:0007669"/>
    <property type="project" value="TreeGrafter"/>
</dbReference>
<keyword evidence="3" id="KW-0804">Transcription</keyword>
<dbReference type="InterPro" id="IPR009071">
    <property type="entry name" value="HMG_box_dom"/>
</dbReference>
<comment type="caution">
    <text evidence="7">The sequence shown here is derived from an EMBL/GenBank/DDBJ whole genome shotgun (WGS) entry which is preliminary data.</text>
</comment>
<proteinExistence type="predicted"/>
<dbReference type="Gene3D" id="1.10.30.10">
    <property type="entry name" value="High mobility group box domain"/>
    <property type="match status" value="1"/>
</dbReference>
<evidence type="ECO:0000313" key="7">
    <source>
        <dbReference type="EMBL" id="KAL1584958.1"/>
    </source>
</evidence>
<feature type="compositionally biased region" description="Polar residues" evidence="5">
    <location>
        <begin position="266"/>
        <end position="279"/>
    </location>
</feature>
<dbReference type="InterPro" id="IPR050140">
    <property type="entry name" value="SRY-related_HMG-box_TF-like"/>
</dbReference>
<feature type="region of interest" description="Disordered" evidence="5">
    <location>
        <begin position="1"/>
        <end position="151"/>
    </location>
</feature>
<sequence length="746" mass="82063">MSAIQNSSSLTPLHLPPPNWIPPTQALPPLPPCPEPGRIVFTRQLWQRTMPEEPSEHGVSTRSQSQGSLSAYQANICTSRRGSSNASTRSLRSALSQGEATKAPLTPEESPPFRSIRKRRATCVEEEDKEIDSHEVSPVHTRASSGDSTSRVCICQPDPKIPRPRNAFILYRQHHQAKVVAQNPGLANPEISKIIGEQWRNQAPEVKNEWKALAEEEKLRHQQQYPTYRYQPKRNGRRNSLSDTPGSAIEKPKCIKCGGKTILSSSAPYGQSSNSTSPTAPGFAPNTPGSAPTPISRTLTILRDLSLQSPEARRTRYQNMQLNQHEERDDIGALSPDIKRRRFNGDSHQPTVQRVMPPRYTNVHAGTAVGPGTPFPFNQAQNQHQQIYSPASASPASHVRRESLPGLRGVVSAPGPMAPPPRPGPGYQQHRMSQGHVTHDRSLQLPPLQTGHTNGTLPSAKSAPSHSVEEVIMSMPFEAKLAILRKIAPPKALKKDSPRGPLIVIEGDNASAVKDLAKWLSDTLHKDNELNVKLLDGPDVSSESGKDEAMAEYHMLIAGWLGNSKEILKGLHYEANSSPNTAKLTKMDVSSTSSQPDRHVEENYNDDDDTPTKSTSTQTDSIASRSPIKKNSITDIMDVDKIVLAKPIAILPLFSLHASNTFACRIPLTDTYAPNDHWSWNATQWRGVIGPDLTIYLKGGEEKGKLVEQSEEEKLFVVRKGTDEVDGATLRRLGFEIGEWVRAFGA</sequence>
<protein>
    <recommendedName>
        <fullName evidence="6">HMG box domain-containing protein</fullName>
    </recommendedName>
</protein>
<dbReference type="GO" id="GO:0000122">
    <property type="term" value="P:negative regulation of transcription by RNA polymerase II"/>
    <property type="evidence" value="ECO:0007669"/>
    <property type="project" value="TreeGrafter"/>
</dbReference>
<keyword evidence="4" id="KW-0539">Nucleus</keyword>
<dbReference type="EMBL" id="JAAQHG020000022">
    <property type="protein sequence ID" value="KAL1584958.1"/>
    <property type="molecule type" value="Genomic_DNA"/>
</dbReference>
<dbReference type="GeneID" id="96007578"/>
<dbReference type="SUPFAM" id="SSF47095">
    <property type="entry name" value="HMG-box"/>
    <property type="match status" value="1"/>
</dbReference>
<organism evidence="7 8">
    <name type="scientific">Cladosporium halotolerans</name>
    <dbReference type="NCBI Taxonomy" id="1052096"/>
    <lineage>
        <taxon>Eukaryota</taxon>
        <taxon>Fungi</taxon>
        <taxon>Dikarya</taxon>
        <taxon>Ascomycota</taxon>
        <taxon>Pezizomycotina</taxon>
        <taxon>Dothideomycetes</taxon>
        <taxon>Dothideomycetidae</taxon>
        <taxon>Cladosporiales</taxon>
        <taxon>Cladosporiaceae</taxon>
        <taxon>Cladosporium</taxon>
    </lineage>
</organism>
<evidence type="ECO:0000256" key="5">
    <source>
        <dbReference type="SAM" id="MobiDB-lite"/>
    </source>
</evidence>
<feature type="region of interest" description="Disordered" evidence="5">
    <location>
        <begin position="231"/>
        <end position="252"/>
    </location>
</feature>